<evidence type="ECO:0000313" key="8">
    <source>
        <dbReference type="Proteomes" id="UP000032180"/>
    </source>
</evidence>
<evidence type="ECO:0000256" key="5">
    <source>
        <dbReference type="RuleBase" id="RU003682"/>
    </source>
</evidence>
<dbReference type="FunFam" id="2.60.120.330:FF:000156">
    <property type="entry name" value="Os05g0514600 protein"/>
    <property type="match status" value="1"/>
</dbReference>
<dbReference type="Pfam" id="PF14226">
    <property type="entry name" value="DIOX_N"/>
    <property type="match status" value="1"/>
</dbReference>
<dbReference type="InterPro" id="IPR005123">
    <property type="entry name" value="Oxoglu/Fe-dep_dioxygenase_dom"/>
</dbReference>
<comment type="cofactor">
    <cofactor evidence="1">
        <name>L-ascorbate</name>
        <dbReference type="ChEBI" id="CHEBI:38290"/>
    </cofactor>
</comment>
<dbReference type="SUPFAM" id="SSF51197">
    <property type="entry name" value="Clavaminate synthase-like"/>
    <property type="match status" value="1"/>
</dbReference>
<evidence type="ECO:0000256" key="2">
    <source>
        <dbReference type="ARBA" id="ARBA00022723"/>
    </source>
</evidence>
<evidence type="ECO:0000256" key="3">
    <source>
        <dbReference type="ARBA" id="ARBA00023002"/>
    </source>
</evidence>
<evidence type="ECO:0000256" key="4">
    <source>
        <dbReference type="ARBA" id="ARBA00023004"/>
    </source>
</evidence>
<evidence type="ECO:0000313" key="7">
    <source>
        <dbReference type="EnsemblPlants" id="LPERR05G18610.1"/>
    </source>
</evidence>
<dbReference type="Pfam" id="PF03171">
    <property type="entry name" value="2OG-FeII_Oxy"/>
    <property type="match status" value="1"/>
</dbReference>
<dbReference type="InterPro" id="IPR027443">
    <property type="entry name" value="IPNS-like_sf"/>
</dbReference>
<dbReference type="AlphaFoldDB" id="A0A0D9WIM5"/>
<dbReference type="InterPro" id="IPR026992">
    <property type="entry name" value="DIOX_N"/>
</dbReference>
<protein>
    <recommendedName>
        <fullName evidence="6">Fe2OG dioxygenase domain-containing protein</fullName>
    </recommendedName>
</protein>
<dbReference type="InterPro" id="IPR050231">
    <property type="entry name" value="Iron_ascorbate_oxido_reductase"/>
</dbReference>
<dbReference type="Gramene" id="LPERR05G18610.1">
    <property type="protein sequence ID" value="LPERR05G18610.1"/>
    <property type="gene ID" value="LPERR05G18610"/>
</dbReference>
<dbReference type="Proteomes" id="UP000032180">
    <property type="component" value="Chromosome 5"/>
</dbReference>
<keyword evidence="2 5" id="KW-0479">Metal-binding</keyword>
<comment type="similarity">
    <text evidence="5">Belongs to the iron/ascorbate-dependent oxidoreductase family.</text>
</comment>
<dbReference type="GO" id="GO:0016491">
    <property type="term" value="F:oxidoreductase activity"/>
    <property type="evidence" value="ECO:0007669"/>
    <property type="project" value="UniProtKB-KW"/>
</dbReference>
<dbReference type="Gene3D" id="2.60.120.330">
    <property type="entry name" value="B-lactam Antibiotic, Isopenicillin N Synthase, Chain"/>
    <property type="match status" value="1"/>
</dbReference>
<keyword evidence="3 5" id="KW-0560">Oxidoreductase</keyword>
<keyword evidence="4 5" id="KW-0408">Iron</keyword>
<reference evidence="7 8" key="1">
    <citation type="submission" date="2012-08" db="EMBL/GenBank/DDBJ databases">
        <title>Oryza genome evolution.</title>
        <authorList>
            <person name="Wing R.A."/>
        </authorList>
    </citation>
    <scope>NUCLEOTIDE SEQUENCE</scope>
</reference>
<dbReference type="PANTHER" id="PTHR47990">
    <property type="entry name" value="2-OXOGLUTARATE (2OG) AND FE(II)-DEPENDENT OXYGENASE SUPERFAMILY PROTEIN-RELATED"/>
    <property type="match status" value="1"/>
</dbReference>
<sequence length="391" mass="42501">MVVLAKPPAALEQISMVRSPSPGDNLAGVPAVDLSAPGAASDVVRACERYGFFKAVRHGVDGGVVARLEDEAVRFFASPQAAKDAHGGGRGPASSPFGYGNKRIGRNGDMGWLEYLLLAIDRDEISDSSPAPSFSLRFVTVRRNASTSNKFADGYVTIEFMTSCMSRVFRDAANEYVSAMRGMARTVLEMVADGLGVSPRGTLADMVVADKASDQLLRLNHYPPCPLLQNIMPNCSPTGFGEHTDPQLISILHSNSTSGLQVAIHDDDDDNNHQWVSVPPDPSSFLVIVGDSLQVMTNGRFRSVKHRVVANKLKSRVSMIYFGGPALGQRIAPLRQLLQRAAAGGDEEKESRYEEFTWGEYKKAAYLSRLGDNRLAPFLRQQQPPVAKRHA</sequence>
<dbReference type="STRING" id="77586.A0A0D9WIM5"/>
<dbReference type="GO" id="GO:0046872">
    <property type="term" value="F:metal ion binding"/>
    <property type="evidence" value="ECO:0007669"/>
    <property type="project" value="UniProtKB-KW"/>
</dbReference>
<dbReference type="InterPro" id="IPR044861">
    <property type="entry name" value="IPNS-like_FE2OG_OXY"/>
</dbReference>
<accession>A0A0D9WIM5</accession>
<feature type="domain" description="Fe2OG dioxygenase" evidence="6">
    <location>
        <begin position="212"/>
        <end position="325"/>
    </location>
</feature>
<name>A0A0D9WIM5_9ORYZ</name>
<dbReference type="EnsemblPlants" id="LPERR05G18610.1">
    <property type="protein sequence ID" value="LPERR05G18610.1"/>
    <property type="gene ID" value="LPERR05G18610"/>
</dbReference>
<dbReference type="eggNOG" id="KOG0143">
    <property type="taxonomic scope" value="Eukaryota"/>
</dbReference>
<reference evidence="8" key="2">
    <citation type="submission" date="2013-12" db="EMBL/GenBank/DDBJ databases">
        <authorList>
            <person name="Yu Y."/>
            <person name="Lee S."/>
            <person name="de Baynast K."/>
            <person name="Wissotski M."/>
            <person name="Liu L."/>
            <person name="Talag J."/>
            <person name="Goicoechea J."/>
            <person name="Angelova A."/>
            <person name="Jetty R."/>
            <person name="Kudrna D."/>
            <person name="Golser W."/>
            <person name="Rivera L."/>
            <person name="Zhang J."/>
            <person name="Wing R."/>
        </authorList>
    </citation>
    <scope>NUCLEOTIDE SEQUENCE</scope>
</reference>
<evidence type="ECO:0000259" key="6">
    <source>
        <dbReference type="PROSITE" id="PS51471"/>
    </source>
</evidence>
<evidence type="ECO:0000256" key="1">
    <source>
        <dbReference type="ARBA" id="ARBA00001961"/>
    </source>
</evidence>
<organism evidence="7 8">
    <name type="scientific">Leersia perrieri</name>
    <dbReference type="NCBI Taxonomy" id="77586"/>
    <lineage>
        <taxon>Eukaryota</taxon>
        <taxon>Viridiplantae</taxon>
        <taxon>Streptophyta</taxon>
        <taxon>Embryophyta</taxon>
        <taxon>Tracheophyta</taxon>
        <taxon>Spermatophyta</taxon>
        <taxon>Magnoliopsida</taxon>
        <taxon>Liliopsida</taxon>
        <taxon>Poales</taxon>
        <taxon>Poaceae</taxon>
        <taxon>BOP clade</taxon>
        <taxon>Oryzoideae</taxon>
        <taxon>Oryzeae</taxon>
        <taxon>Oryzinae</taxon>
        <taxon>Leersia</taxon>
    </lineage>
</organism>
<keyword evidence="8" id="KW-1185">Reference proteome</keyword>
<dbReference type="PROSITE" id="PS51471">
    <property type="entry name" value="FE2OG_OXY"/>
    <property type="match status" value="1"/>
</dbReference>
<dbReference type="HOGENOM" id="CLU_010119_16_3_1"/>
<reference evidence="7" key="3">
    <citation type="submission" date="2015-04" db="UniProtKB">
        <authorList>
            <consortium name="EnsemblPlants"/>
        </authorList>
    </citation>
    <scope>IDENTIFICATION</scope>
</reference>
<proteinExistence type="inferred from homology"/>